<dbReference type="InterPro" id="IPR011053">
    <property type="entry name" value="Single_hybrid_motif"/>
</dbReference>
<dbReference type="InterPro" id="IPR001078">
    <property type="entry name" value="2-oxoacid_DH_actylTfrase"/>
</dbReference>
<dbReference type="InterPro" id="IPR004167">
    <property type="entry name" value="PSBD"/>
</dbReference>
<feature type="domain" description="Lipoyl-binding" evidence="12">
    <location>
        <begin position="2"/>
        <end position="76"/>
    </location>
</feature>
<gene>
    <name evidence="14" type="ORF">ACFL27_18900</name>
</gene>
<dbReference type="Proteomes" id="UP001594351">
    <property type="component" value="Unassembled WGS sequence"/>
</dbReference>
<proteinExistence type="inferred from homology"/>
<dbReference type="PROSITE" id="PS51826">
    <property type="entry name" value="PSBD"/>
    <property type="match status" value="1"/>
</dbReference>
<dbReference type="PROSITE" id="PS00189">
    <property type="entry name" value="LIPOYL"/>
    <property type="match status" value="1"/>
</dbReference>
<evidence type="ECO:0000256" key="8">
    <source>
        <dbReference type="ARBA" id="ARBA00023315"/>
    </source>
</evidence>
<dbReference type="SUPFAM" id="SSF52777">
    <property type="entry name" value="CoA-dependent acyltransferases"/>
    <property type="match status" value="1"/>
</dbReference>
<dbReference type="Gene3D" id="2.40.50.100">
    <property type="match status" value="1"/>
</dbReference>
<evidence type="ECO:0000256" key="1">
    <source>
        <dbReference type="ARBA" id="ARBA00001938"/>
    </source>
</evidence>
<dbReference type="EC" id="2.3.1.-" evidence="10"/>
<keyword evidence="6 10" id="KW-0808">Transferase</keyword>
<sequence length="288" mass="31114">MKNDVTVPALGESVNQGILVEWLKKDGDSVQVSEEIFELETDKATVSVPSQFAGILAILVPEGTEVTVGQVVGTIDSEVKTSSENADIKSLDQGTSVPTGPDTVPESPAMPVGPLSPAVQRIISEHDLKPENIAGSGKGGRITKADVLEHLDLSSVHKKTASLDSEAEHASRKSSPAETKEPSRMQETKILPPEATKTAAISATDQTGSRRRVKMSTLRQRIAQRLVQAQNEAAFLTTFNEINMAHVMTLRQHHKKLFEEKHGVKLGFMSFFVKACCLALASRPSITR</sequence>
<comment type="pathway">
    <text evidence="3">Amino-acid degradation; L-lysine degradation via saccharopine pathway; glutaryl-CoA from L-lysine: step 6/6.</text>
</comment>
<dbReference type="EMBL" id="JBHPBY010000290">
    <property type="protein sequence ID" value="MFC1852270.1"/>
    <property type="molecule type" value="Genomic_DNA"/>
</dbReference>
<evidence type="ECO:0000256" key="5">
    <source>
        <dbReference type="ARBA" id="ARBA00022532"/>
    </source>
</evidence>
<evidence type="ECO:0000256" key="6">
    <source>
        <dbReference type="ARBA" id="ARBA00022679"/>
    </source>
</evidence>
<dbReference type="InterPro" id="IPR036625">
    <property type="entry name" value="E3-bd_dom_sf"/>
</dbReference>
<evidence type="ECO:0000256" key="11">
    <source>
        <dbReference type="SAM" id="MobiDB-lite"/>
    </source>
</evidence>
<evidence type="ECO:0000256" key="2">
    <source>
        <dbReference type="ARBA" id="ARBA00004052"/>
    </source>
</evidence>
<dbReference type="Pfam" id="PF00198">
    <property type="entry name" value="2-oxoacid_dh"/>
    <property type="match status" value="1"/>
</dbReference>
<dbReference type="InterPro" id="IPR000089">
    <property type="entry name" value="Biotin_lipoyl"/>
</dbReference>
<evidence type="ECO:0000259" key="13">
    <source>
        <dbReference type="PROSITE" id="PS51826"/>
    </source>
</evidence>
<evidence type="ECO:0000259" key="12">
    <source>
        <dbReference type="PROSITE" id="PS50968"/>
    </source>
</evidence>
<feature type="region of interest" description="Disordered" evidence="11">
    <location>
        <begin position="81"/>
        <end position="107"/>
    </location>
</feature>
<comment type="similarity">
    <text evidence="4 10">Belongs to the 2-oxoacid dehydrogenase family.</text>
</comment>
<dbReference type="Pfam" id="PF02817">
    <property type="entry name" value="E3_binding"/>
    <property type="match status" value="1"/>
</dbReference>
<evidence type="ECO:0000313" key="15">
    <source>
        <dbReference type="Proteomes" id="UP001594351"/>
    </source>
</evidence>
<evidence type="ECO:0000256" key="10">
    <source>
        <dbReference type="RuleBase" id="RU003423"/>
    </source>
</evidence>
<comment type="caution">
    <text evidence="14">The sequence shown here is derived from an EMBL/GenBank/DDBJ whole genome shotgun (WGS) entry which is preliminary data.</text>
</comment>
<keyword evidence="7 10" id="KW-0450">Lipoyl</keyword>
<dbReference type="Gene3D" id="4.10.320.10">
    <property type="entry name" value="E3-binding domain"/>
    <property type="match status" value="1"/>
</dbReference>
<evidence type="ECO:0000256" key="9">
    <source>
        <dbReference type="ARBA" id="ARBA00052761"/>
    </source>
</evidence>
<dbReference type="CDD" id="cd06849">
    <property type="entry name" value="lipoyl_domain"/>
    <property type="match status" value="1"/>
</dbReference>
<dbReference type="Gene3D" id="3.30.559.10">
    <property type="entry name" value="Chloramphenicol acetyltransferase-like domain"/>
    <property type="match status" value="1"/>
</dbReference>
<dbReference type="InterPro" id="IPR050537">
    <property type="entry name" value="2-oxoacid_dehydrogenase"/>
</dbReference>
<evidence type="ECO:0000313" key="14">
    <source>
        <dbReference type="EMBL" id="MFC1852270.1"/>
    </source>
</evidence>
<accession>A0ABV6Z1F9</accession>
<protein>
    <recommendedName>
        <fullName evidence="10">Dihydrolipoamide acetyltransferase component of pyruvate dehydrogenase complex</fullName>
        <ecNumber evidence="10">2.3.1.-</ecNumber>
    </recommendedName>
</protein>
<dbReference type="InterPro" id="IPR023213">
    <property type="entry name" value="CAT-like_dom_sf"/>
</dbReference>
<dbReference type="InterPro" id="IPR003016">
    <property type="entry name" value="2-oxoA_DH_lipoyl-BS"/>
</dbReference>
<name>A0ABV6Z1F9_UNCC1</name>
<comment type="cofactor">
    <cofactor evidence="1 10">
        <name>(R)-lipoate</name>
        <dbReference type="ChEBI" id="CHEBI:83088"/>
    </cofactor>
</comment>
<dbReference type="PANTHER" id="PTHR43416">
    <property type="entry name" value="DIHYDROLIPOYLLYSINE-RESIDUE SUCCINYLTRANSFERASE COMPONENT OF 2-OXOGLUTARATE DEHYDROGENASE COMPLEX, MITOCHONDRIAL-RELATED"/>
    <property type="match status" value="1"/>
</dbReference>
<reference evidence="14 15" key="1">
    <citation type="submission" date="2024-09" db="EMBL/GenBank/DDBJ databases">
        <title>Laminarin stimulates single cell rates of sulfate reduction while oxygen inhibits transcriptomic activity in coastal marine sediment.</title>
        <authorList>
            <person name="Lindsay M."/>
            <person name="Orcutt B."/>
            <person name="Emerson D."/>
            <person name="Stepanauskas R."/>
            <person name="D'Angelo T."/>
        </authorList>
    </citation>
    <scope>NUCLEOTIDE SEQUENCE [LARGE SCALE GENOMIC DNA]</scope>
    <source>
        <strain evidence="14">SAG AM-311-K15</strain>
    </source>
</reference>
<keyword evidence="5" id="KW-0816">Tricarboxylic acid cycle</keyword>
<comment type="catalytic activity">
    <reaction evidence="9">
        <text>N(6)-[(R)-dihydrolipoyl]-L-lysyl-[protein] + succinyl-CoA = N(6)-[(R)-S(8)-succinyldihydrolipoyl]-L-lysyl-[protein] + CoA</text>
        <dbReference type="Rhea" id="RHEA:15213"/>
        <dbReference type="Rhea" id="RHEA-COMP:10475"/>
        <dbReference type="Rhea" id="RHEA-COMP:20092"/>
        <dbReference type="ChEBI" id="CHEBI:57287"/>
        <dbReference type="ChEBI" id="CHEBI:57292"/>
        <dbReference type="ChEBI" id="CHEBI:83100"/>
        <dbReference type="ChEBI" id="CHEBI:83120"/>
        <dbReference type="EC" id="2.3.1.61"/>
    </reaction>
</comment>
<evidence type="ECO:0000256" key="3">
    <source>
        <dbReference type="ARBA" id="ARBA00005145"/>
    </source>
</evidence>
<dbReference type="Pfam" id="PF00364">
    <property type="entry name" value="Biotin_lipoyl"/>
    <property type="match status" value="1"/>
</dbReference>
<feature type="compositionally biased region" description="Basic and acidic residues" evidence="11">
    <location>
        <begin position="81"/>
        <end position="90"/>
    </location>
</feature>
<dbReference type="PANTHER" id="PTHR43416:SF5">
    <property type="entry name" value="DIHYDROLIPOYLLYSINE-RESIDUE SUCCINYLTRANSFERASE COMPONENT OF 2-OXOGLUTARATE DEHYDROGENASE COMPLEX, MITOCHONDRIAL"/>
    <property type="match status" value="1"/>
</dbReference>
<keyword evidence="8 10" id="KW-0012">Acyltransferase</keyword>
<feature type="domain" description="Peripheral subunit-binding (PSBD)" evidence="13">
    <location>
        <begin position="114"/>
        <end position="151"/>
    </location>
</feature>
<dbReference type="SUPFAM" id="SSF47005">
    <property type="entry name" value="Peripheral subunit-binding domain of 2-oxo acid dehydrogenase complex"/>
    <property type="match status" value="1"/>
</dbReference>
<keyword evidence="15" id="KW-1185">Reference proteome</keyword>
<evidence type="ECO:0000256" key="4">
    <source>
        <dbReference type="ARBA" id="ARBA00007317"/>
    </source>
</evidence>
<dbReference type="SUPFAM" id="SSF51230">
    <property type="entry name" value="Single hybrid motif"/>
    <property type="match status" value="1"/>
</dbReference>
<comment type="function">
    <text evidence="2">E2 component of the 2-oxoglutarate dehydrogenase (OGDH) complex which catalyzes the second step in the conversion of 2-oxoglutarate to succinyl-CoA and CO(2).</text>
</comment>
<evidence type="ECO:0000256" key="7">
    <source>
        <dbReference type="ARBA" id="ARBA00022823"/>
    </source>
</evidence>
<feature type="region of interest" description="Disordered" evidence="11">
    <location>
        <begin position="159"/>
        <end position="186"/>
    </location>
</feature>
<dbReference type="PROSITE" id="PS50968">
    <property type="entry name" value="BIOTINYL_LIPOYL"/>
    <property type="match status" value="1"/>
</dbReference>
<organism evidence="14 15">
    <name type="scientific">candidate division CSSED10-310 bacterium</name>
    <dbReference type="NCBI Taxonomy" id="2855610"/>
    <lineage>
        <taxon>Bacteria</taxon>
        <taxon>Bacteria division CSSED10-310</taxon>
    </lineage>
</organism>